<evidence type="ECO:0000259" key="3">
    <source>
        <dbReference type="Pfam" id="PF12704"/>
    </source>
</evidence>
<accession>A0A2V5KK44</accession>
<keyword evidence="5" id="KW-1185">Reference proteome</keyword>
<reference evidence="4 5" key="1">
    <citation type="submission" date="2018-05" db="EMBL/GenBank/DDBJ databases">
        <title>Paenibacillus flagellatus sp. nov., isolated from selenium mineral soil.</title>
        <authorList>
            <person name="Dai X."/>
        </authorList>
    </citation>
    <scope>NUCLEOTIDE SEQUENCE [LARGE SCALE GENOMIC DNA]</scope>
    <source>
        <strain evidence="4 5">DXL2</strain>
    </source>
</reference>
<dbReference type="EMBL" id="QJVJ01000004">
    <property type="protein sequence ID" value="PYI55120.1"/>
    <property type="molecule type" value="Genomic_DNA"/>
</dbReference>
<feature type="transmembrane region" description="Helical" evidence="2">
    <location>
        <begin position="250"/>
        <end position="271"/>
    </location>
</feature>
<proteinExistence type="predicted"/>
<gene>
    <name evidence="4" type="ORF">DLM86_11370</name>
</gene>
<dbReference type="OrthoDB" id="2505986at2"/>
<dbReference type="AlphaFoldDB" id="A0A2V5KK44"/>
<feature type="region of interest" description="Disordered" evidence="1">
    <location>
        <begin position="458"/>
        <end position="486"/>
    </location>
</feature>
<dbReference type="RefSeq" id="WP_110840114.1">
    <property type="nucleotide sequence ID" value="NZ_QJVJ01000004.1"/>
</dbReference>
<evidence type="ECO:0000256" key="2">
    <source>
        <dbReference type="SAM" id="Phobius"/>
    </source>
</evidence>
<keyword evidence="2" id="KW-1133">Transmembrane helix</keyword>
<keyword evidence="2" id="KW-0812">Transmembrane</keyword>
<feature type="domain" description="MacB-like periplasmic core" evidence="3">
    <location>
        <begin position="12"/>
        <end position="196"/>
    </location>
</feature>
<protein>
    <recommendedName>
        <fullName evidence="3">MacB-like periplasmic core domain-containing protein</fullName>
    </recommendedName>
</protein>
<evidence type="ECO:0000313" key="4">
    <source>
        <dbReference type="EMBL" id="PYI55120.1"/>
    </source>
</evidence>
<dbReference type="Proteomes" id="UP000247476">
    <property type="component" value="Unassembled WGS sequence"/>
</dbReference>
<feature type="transmembrane region" description="Helical" evidence="2">
    <location>
        <begin position="433"/>
        <end position="450"/>
    </location>
</feature>
<organism evidence="4 5">
    <name type="scientific">Paenibacillus flagellatus</name>
    <dbReference type="NCBI Taxonomy" id="2211139"/>
    <lineage>
        <taxon>Bacteria</taxon>
        <taxon>Bacillati</taxon>
        <taxon>Bacillota</taxon>
        <taxon>Bacilli</taxon>
        <taxon>Bacillales</taxon>
        <taxon>Paenibacillaceae</taxon>
        <taxon>Paenibacillus</taxon>
    </lineage>
</organism>
<evidence type="ECO:0000256" key="1">
    <source>
        <dbReference type="SAM" id="MobiDB-lite"/>
    </source>
</evidence>
<feature type="transmembrane region" description="Helical" evidence="2">
    <location>
        <begin position="406"/>
        <end position="427"/>
    </location>
</feature>
<keyword evidence="2" id="KW-0472">Membrane</keyword>
<feature type="transmembrane region" description="Helical" evidence="2">
    <location>
        <begin position="298"/>
        <end position="319"/>
    </location>
</feature>
<comment type="caution">
    <text evidence="4">The sequence shown here is derived from an EMBL/GenBank/DDBJ whole genome shotgun (WGS) entry which is preliminary data.</text>
</comment>
<name>A0A2V5KK44_9BACL</name>
<dbReference type="InterPro" id="IPR025857">
    <property type="entry name" value="MacB_PCD"/>
</dbReference>
<sequence length="486" mass="52069">MRRRDRLTSWVVFAGVLLLVAGSGIAESLVAQWSRSNGETGLTKLSVNVDTAADPTGSAGLTIEEADELAEEWGRPTAYYARKRVGVATDDTAVEADLIGVGGSYERFGRPWLYAGSGIAPQSVAERSRVAAVSEELAEKLFRTRNVVGMTVRTMGATFRIVGVYGDSGSMLDRMTDNGTPDMLVPATALADLEPTSRIATVELEAGPSGVLTGTADVRTALIAIGKQPSRYKIVNYAADRLWIGQKPRLLLAAAGTAALIWCARIAIVRVRRAYGLFRRGLAVADWPDVVRRHRIPLAADALALAALAACAAAIGLAIRHRYYVPPDLVPDELIDWTFYRDLWRDYWVRQVSGLGYVPSPGELVRDRVDMLVGRLTAVGAFAGLPLLWIGVRGWSAAGVAADVRLVRLAAGFAASLLLTLAAVRWIGADYAFGAKHLLAFGVLFALAAWSGTGERNAAPAADEAAETEADERGAPLPHYRIETKG</sequence>
<dbReference type="Pfam" id="PF12704">
    <property type="entry name" value="MacB_PCD"/>
    <property type="match status" value="1"/>
</dbReference>
<feature type="transmembrane region" description="Helical" evidence="2">
    <location>
        <begin position="372"/>
        <end position="394"/>
    </location>
</feature>
<evidence type="ECO:0000313" key="5">
    <source>
        <dbReference type="Proteomes" id="UP000247476"/>
    </source>
</evidence>